<gene>
    <name evidence="2" type="ORF">M436DRAFT_61133</name>
</gene>
<protein>
    <submittedName>
        <fullName evidence="2">Uncharacterized protein</fullName>
    </submittedName>
</protein>
<proteinExistence type="predicted"/>
<feature type="compositionally biased region" description="Pro residues" evidence="1">
    <location>
        <begin position="1401"/>
        <end position="1412"/>
    </location>
</feature>
<feature type="compositionally biased region" description="Basic residues" evidence="1">
    <location>
        <begin position="1428"/>
        <end position="1441"/>
    </location>
</feature>
<feature type="compositionally biased region" description="Acidic residues" evidence="1">
    <location>
        <begin position="822"/>
        <end position="848"/>
    </location>
</feature>
<feature type="region of interest" description="Disordered" evidence="1">
    <location>
        <begin position="1557"/>
        <end position="1576"/>
    </location>
</feature>
<feature type="compositionally biased region" description="Polar residues" evidence="1">
    <location>
        <begin position="1227"/>
        <end position="1236"/>
    </location>
</feature>
<feature type="region of interest" description="Disordered" evidence="1">
    <location>
        <begin position="304"/>
        <end position="341"/>
    </location>
</feature>
<accession>A0A074WRP4</accession>
<evidence type="ECO:0000313" key="3">
    <source>
        <dbReference type="Proteomes" id="UP000027730"/>
    </source>
</evidence>
<feature type="compositionally biased region" description="Acidic residues" evidence="1">
    <location>
        <begin position="776"/>
        <end position="815"/>
    </location>
</feature>
<feature type="compositionally biased region" description="Polar residues" evidence="1">
    <location>
        <begin position="1323"/>
        <end position="1339"/>
    </location>
</feature>
<feature type="compositionally biased region" description="Basic and acidic residues" evidence="1">
    <location>
        <begin position="1557"/>
        <end position="1568"/>
    </location>
</feature>
<feature type="region of interest" description="Disordered" evidence="1">
    <location>
        <begin position="581"/>
        <end position="617"/>
    </location>
</feature>
<feature type="region of interest" description="Disordered" evidence="1">
    <location>
        <begin position="183"/>
        <end position="207"/>
    </location>
</feature>
<feature type="compositionally biased region" description="Polar residues" evidence="1">
    <location>
        <begin position="592"/>
        <end position="611"/>
    </location>
</feature>
<sequence>MRSHHERFRWTHATRNAKDAREVKENEKVVNELNSYRALAIVDKQRYETVIDNLRNWEKDAIYNVVSPNRSGDGFSATGLTLSSPRTTESQNHLLMNSCGKILTIPSAEYPTGAIPVVDTEFPGEMFYYIPAQIEPLAMNRAYFEDKPSFIVMKSGEMPSYVFWKRKAEFPPSYTASQLLDHSRTVRSAAPTPEPRSAPVAGPATEPSTVSLAVNTEKATRMAREKQVEPEWEVFDPRLEENPLEFLDYYNACLNGRKGVRSKLMLREVDIDRVNYISPCLAHNHKKPDKEAQTATVDANAMDIDPVPTLSAPGLPTAPVPDPSKAAAPKPWKQPEPISADDPAWKNFFARIDREKEIRDARIRPKPVFTSEYCNTPGTKSDPKKAVLTRELYDKLYHRAVTANREIENRSKCCFACGIEWTLCPTTRYVHYKQHRDEFKLHRAHFLKSHLYVDDPLRVQDLDAAKAPMPKGVPSLNWFRDLEQKILDMENELLEREQVCRICDAHVDFADENNSDHYLKHKEERKQLRVLGDKVPSVPHTPSSKVLGDSEESPEARIWSGYTGKPLPEYYTRIEEKQKAAKKQAQELADTMETSAQQPRKTGGIQNPIQISSDVSSSAASDDLEDIFMDGLNGPIHSDVIGSTTAPLAFPPLLEKMPGSAASTSEKVNLDFLSGKEANKVTPLKPEQVLPFGRFKGKERHTARQNRELYSDVMDIDTMEAHLDIPIEIADDDDDLYAYPSPASSGSAVHDEADFDRQEIIQAIRTTSGELLALNDDSEDAEEVPEEFEAEDTEDTDSNGDDDASEDDDANEDAEANQNEPGNDDEADDGDEHANNNDDEDGSEDEDITLSSKFPLSGGGFVVDEITEAATGDLPLTPTERSKAREFVQEMVEEALASPDQIDELATKDRVQSLTRNLFVPQGTEKLDAAKILASATGNNKLRKMNLNLAEAFGAISYVDQLIQMNKGVYGAWGNTIVSSEQEILKKLVDHIDIIKKRSVIQRGPKTAPIKRTGHGLEDVYLNTSDLLNGIRLELYDLWRVIIKAKEAFEDMVAAKSGKHARSEIMEQIIELTRRALADTWRYGYSDRRFTLRPGIPVKHDGLDLEFEDLEIDTMLSEAYQWGCGMNSMRSLATEAWDQAVGMVKAARASANISETTRHEILSEVQTYVRSEIKAEKRWRKMKGQKLTRQEPPTTPATPAISSAKWSTEALANDTPRTPVSPWSPVASPTTPTVSGISDKHDGRNIEFSDLKINHLLTKAVKSGCGVNDMRVLSDQAWQVATALQEEAPERTEERRHLIGEIVRQFVRHAIKAQKRSRRKQGQQESSATPTSSSAQWSTKAVGGRASVNKRPSPLPTSRKRKASDTSFHPGPPTPFNPDEVSPRLPKMPRKSKDPLYRPGPALPSPTTPPATPKVNKRSSTPKSAARAAKKVEKKLKKTQAKKVEKKQAENAEKKEAKKVSFDTTQSSKPSTSSSSSKVPSPQVVITKKATKKSAAAAPAKTVAPKSSKKAVKKAAPKAGVKKTTAKAKKSKTVAPAARPKRQAAIETEKSFGKTKVVDRRMKKERMVEGVNENGA</sequence>
<name>A0A074WRP4_9PEZI</name>
<dbReference type="OrthoDB" id="4850289at2759"/>
<feature type="region of interest" description="Disordered" evidence="1">
    <location>
        <begin position="1180"/>
        <end position="1241"/>
    </location>
</feature>
<dbReference type="HOGENOM" id="CLU_255930_0_0_1"/>
<reference evidence="2 3" key="1">
    <citation type="journal article" date="2014" name="BMC Genomics">
        <title>Genome sequencing of four Aureobasidium pullulans varieties: biotechnological potential, stress tolerance, and description of new species.</title>
        <authorList>
            <person name="Gostin Ar C."/>
            <person name="Ohm R.A."/>
            <person name="Kogej T."/>
            <person name="Sonjak S."/>
            <person name="Turk M."/>
            <person name="Zajc J."/>
            <person name="Zalar P."/>
            <person name="Grube M."/>
            <person name="Sun H."/>
            <person name="Han J."/>
            <person name="Sharma A."/>
            <person name="Chiniquy J."/>
            <person name="Ngan C.Y."/>
            <person name="Lipzen A."/>
            <person name="Barry K."/>
            <person name="Grigoriev I.V."/>
            <person name="Gunde-Cimerman N."/>
        </authorList>
    </citation>
    <scope>NUCLEOTIDE SEQUENCE [LARGE SCALE GENOMIC DNA]</scope>
    <source>
        <strain evidence="2 3">CBS 147.97</strain>
    </source>
</reference>
<dbReference type="RefSeq" id="XP_013430262.1">
    <property type="nucleotide sequence ID" value="XM_013574808.1"/>
</dbReference>
<dbReference type="PANTHER" id="PTHR24216">
    <property type="entry name" value="PAXILLIN-RELATED"/>
    <property type="match status" value="1"/>
</dbReference>
<feature type="compositionally biased region" description="Basic residues" evidence="1">
    <location>
        <begin position="1507"/>
        <end position="1532"/>
    </location>
</feature>
<feature type="region of interest" description="Disordered" evidence="1">
    <location>
        <begin position="1312"/>
        <end position="1552"/>
    </location>
</feature>
<evidence type="ECO:0000313" key="2">
    <source>
        <dbReference type="EMBL" id="KEQ75823.1"/>
    </source>
</evidence>
<dbReference type="GeneID" id="25413130"/>
<feature type="compositionally biased region" description="Basic residues" evidence="1">
    <location>
        <begin position="1312"/>
        <end position="1321"/>
    </location>
</feature>
<evidence type="ECO:0000256" key="1">
    <source>
        <dbReference type="SAM" id="MobiDB-lite"/>
    </source>
</evidence>
<feature type="compositionally biased region" description="Low complexity" evidence="1">
    <location>
        <begin position="1464"/>
        <end position="1506"/>
    </location>
</feature>
<dbReference type="EMBL" id="KL584704">
    <property type="protein sequence ID" value="KEQ75823.1"/>
    <property type="molecule type" value="Genomic_DNA"/>
</dbReference>
<feature type="compositionally biased region" description="Basic and acidic residues" evidence="1">
    <location>
        <begin position="1442"/>
        <end position="1461"/>
    </location>
</feature>
<dbReference type="Proteomes" id="UP000027730">
    <property type="component" value="Unassembled WGS sequence"/>
</dbReference>
<feature type="region of interest" description="Disordered" evidence="1">
    <location>
        <begin position="532"/>
        <end position="561"/>
    </location>
</feature>
<keyword evidence="3" id="KW-1185">Reference proteome</keyword>
<organism evidence="2 3">
    <name type="scientific">Aureobasidium namibiae CBS 147.97</name>
    <dbReference type="NCBI Taxonomy" id="1043004"/>
    <lineage>
        <taxon>Eukaryota</taxon>
        <taxon>Fungi</taxon>
        <taxon>Dikarya</taxon>
        <taxon>Ascomycota</taxon>
        <taxon>Pezizomycotina</taxon>
        <taxon>Dothideomycetes</taxon>
        <taxon>Dothideomycetidae</taxon>
        <taxon>Dothideales</taxon>
        <taxon>Saccotheciaceae</taxon>
        <taxon>Aureobasidium</taxon>
    </lineage>
</organism>
<feature type="region of interest" description="Disordered" evidence="1">
    <location>
        <begin position="771"/>
        <end position="855"/>
    </location>
</feature>